<comment type="pathway">
    <text evidence="10">Cofactor biosynthesis; adenosylcobalamin biosynthesis.</text>
</comment>
<evidence type="ECO:0000256" key="10">
    <source>
        <dbReference type="HAMAP-Rule" id="MF_00330"/>
    </source>
</evidence>
<dbReference type="NCBIfam" id="NF002780">
    <property type="entry name" value="PRK02898.1"/>
    <property type="match status" value="1"/>
</dbReference>
<dbReference type="GO" id="GO:0005886">
    <property type="term" value="C:plasma membrane"/>
    <property type="evidence" value="ECO:0007669"/>
    <property type="project" value="UniProtKB-SubCell"/>
</dbReference>
<keyword evidence="6 10" id="KW-1133">Transmembrane helix</keyword>
<evidence type="ECO:0000256" key="1">
    <source>
        <dbReference type="ARBA" id="ARBA00022426"/>
    </source>
</evidence>
<keyword evidence="12" id="KW-1185">Reference proteome</keyword>
<comment type="function">
    <text evidence="10">Part of the energy-coupling factor (ECF) transporter complex CbiMNOQ involved in cobalt import.</text>
</comment>
<dbReference type="EMBL" id="VJXY01000013">
    <property type="protein sequence ID" value="MBD6616877.1"/>
    <property type="molecule type" value="Genomic_DNA"/>
</dbReference>
<dbReference type="PANTHER" id="PTHR38662:SF1">
    <property type="entry name" value="COBALT TRANSPORT PROTEIN CBIN"/>
    <property type="match status" value="1"/>
</dbReference>
<protein>
    <recommendedName>
        <fullName evidence="10">Cobalt transport protein CbiN</fullName>
    </recommendedName>
    <alternativeName>
        <fullName evidence="10">Energy-coupling factor transporter probable substrate-capture protein CbiN</fullName>
        <shortName evidence="10">ECF transporter S component CbiN</shortName>
    </alternativeName>
</protein>
<dbReference type="GO" id="GO:0015087">
    <property type="term" value="F:cobalt ion transmembrane transporter activity"/>
    <property type="evidence" value="ECO:0007669"/>
    <property type="project" value="UniProtKB-UniRule"/>
</dbReference>
<evidence type="ECO:0000256" key="9">
    <source>
        <dbReference type="ARBA" id="ARBA00023285"/>
    </source>
</evidence>
<evidence type="ECO:0000313" key="12">
    <source>
        <dbReference type="Proteomes" id="UP001165986"/>
    </source>
</evidence>
<dbReference type="AlphaFoldDB" id="A0AA40VRI3"/>
<keyword evidence="7 10" id="KW-0406">Ion transport</keyword>
<keyword evidence="1 10" id="KW-0171">Cobalt transport</keyword>
<evidence type="ECO:0000256" key="3">
    <source>
        <dbReference type="ARBA" id="ARBA00022475"/>
    </source>
</evidence>
<comment type="subcellular location">
    <subcellularLocation>
        <location evidence="10">Cell membrane</location>
        <topology evidence="10">Multi-pass membrane protein</topology>
    </subcellularLocation>
</comment>
<keyword evidence="9 10" id="KW-0170">Cobalt</keyword>
<dbReference type="InterPro" id="IPR003705">
    <property type="entry name" value="CbiN"/>
</dbReference>
<reference evidence="11" key="1">
    <citation type="submission" date="2019-07" db="EMBL/GenBank/DDBJ databases">
        <title>Toxilogical consequences of a new and cryptic species of cyanobacteria (Komarekiella delphini-convector) recovered from the epidermis of a bottlenose dolphin and 1500 ft. in the air.</title>
        <authorList>
            <person name="Brown A.O."/>
            <person name="Dvorak P."/>
            <person name="Villanueva C.D."/>
            <person name="Foss A.J."/>
            <person name="Garvey A.D."/>
            <person name="Gibson Q.A."/>
            <person name="Johansen J.R."/>
            <person name="Casamatta D.A."/>
        </authorList>
    </citation>
    <scope>NUCLEOTIDE SEQUENCE</scope>
    <source>
        <strain evidence="11">SJRDD-AB1</strain>
    </source>
</reference>
<comment type="caution">
    <text evidence="11">The sequence shown here is derived from an EMBL/GenBank/DDBJ whole genome shotgun (WGS) entry which is preliminary data.</text>
</comment>
<evidence type="ECO:0000256" key="7">
    <source>
        <dbReference type="ARBA" id="ARBA00023065"/>
    </source>
</evidence>
<accession>A0AA40VRI3</accession>
<dbReference type="HAMAP" id="MF_00330">
    <property type="entry name" value="CbiN"/>
    <property type="match status" value="1"/>
</dbReference>
<organism evidence="11 12">
    <name type="scientific">Komarekiella delphini-convector SJRDD-AB1</name>
    <dbReference type="NCBI Taxonomy" id="2593771"/>
    <lineage>
        <taxon>Bacteria</taxon>
        <taxon>Bacillati</taxon>
        <taxon>Cyanobacteriota</taxon>
        <taxon>Cyanophyceae</taxon>
        <taxon>Nostocales</taxon>
        <taxon>Nostocaceae</taxon>
        <taxon>Komarekiella</taxon>
        <taxon>Komarekiella delphini-convector</taxon>
    </lineage>
</organism>
<keyword evidence="5 10" id="KW-0812">Transmembrane</keyword>
<evidence type="ECO:0000256" key="4">
    <source>
        <dbReference type="ARBA" id="ARBA00022573"/>
    </source>
</evidence>
<evidence type="ECO:0000313" key="11">
    <source>
        <dbReference type="EMBL" id="MBD6616877.1"/>
    </source>
</evidence>
<keyword evidence="4 10" id="KW-0169">Cobalamin biosynthesis</keyword>
<evidence type="ECO:0000256" key="6">
    <source>
        <dbReference type="ARBA" id="ARBA00022989"/>
    </source>
</evidence>
<dbReference type="Proteomes" id="UP001165986">
    <property type="component" value="Unassembled WGS sequence"/>
</dbReference>
<dbReference type="GO" id="GO:0009236">
    <property type="term" value="P:cobalamin biosynthetic process"/>
    <property type="evidence" value="ECO:0007669"/>
    <property type="project" value="UniProtKB-UniRule"/>
</dbReference>
<proteinExistence type="inferred from homology"/>
<comment type="similarity">
    <text evidence="10">Belongs to the CbiN family.</text>
</comment>
<dbReference type="Pfam" id="PF02553">
    <property type="entry name" value="CbiN"/>
    <property type="match status" value="1"/>
</dbReference>
<dbReference type="PANTHER" id="PTHR38662">
    <property type="entry name" value="COBALT TRANSPORT PROTEIN CBIN"/>
    <property type="match status" value="1"/>
</dbReference>
<evidence type="ECO:0000256" key="5">
    <source>
        <dbReference type="ARBA" id="ARBA00022692"/>
    </source>
</evidence>
<sequence>MNQSKKGLSNWLLVLAVIALAVVPLIFVRGAEFTGSDGEAEKAISEVQPGYQPWFKPLFEPPSGEVESLLFTSQAALGAGAIGYVIGLYKGRSQQQRNKE</sequence>
<name>A0AA40VRI3_9NOST</name>
<keyword evidence="3 10" id="KW-1003">Cell membrane</keyword>
<feature type="transmembrane region" description="Helical" evidence="10">
    <location>
        <begin position="12"/>
        <end position="31"/>
    </location>
</feature>
<keyword evidence="2 10" id="KW-0813">Transport</keyword>
<dbReference type="RefSeq" id="WP_191758116.1">
    <property type="nucleotide sequence ID" value="NZ_VJXY01000013.1"/>
</dbReference>
<evidence type="ECO:0000256" key="8">
    <source>
        <dbReference type="ARBA" id="ARBA00023136"/>
    </source>
</evidence>
<feature type="transmembrane region" description="Helical" evidence="10">
    <location>
        <begin position="69"/>
        <end position="89"/>
    </location>
</feature>
<dbReference type="NCBIfam" id="TIGR01165">
    <property type="entry name" value="cbiN"/>
    <property type="match status" value="1"/>
</dbReference>
<evidence type="ECO:0000256" key="2">
    <source>
        <dbReference type="ARBA" id="ARBA00022448"/>
    </source>
</evidence>
<comment type="subunit">
    <text evidence="10">Forms an energy-coupling factor (ECF) transporter complex composed of an ATP-binding protein (A component, CbiO), a transmembrane protein (T component, CbiQ) and 2 possible substrate-capture proteins (S components, CbiM and CbiN) of unknown stoichimetry.</text>
</comment>
<keyword evidence="8 10" id="KW-0472">Membrane</keyword>
<gene>
    <name evidence="10" type="primary">cbiN</name>
    <name evidence="11" type="ORF">FNW02_13820</name>
</gene>